<keyword evidence="16" id="KW-0675">Receptor</keyword>
<dbReference type="NCBIfam" id="NF010048">
    <property type="entry name" value="PRK13524.1"/>
    <property type="match status" value="1"/>
</dbReference>
<dbReference type="Gene3D" id="2.170.130.10">
    <property type="entry name" value="TonB-dependent receptor, plug domain"/>
    <property type="match status" value="1"/>
</dbReference>
<dbReference type="GO" id="GO:0015344">
    <property type="term" value="F:siderophore uptake transmembrane transporter activity"/>
    <property type="evidence" value="ECO:0007669"/>
    <property type="project" value="TreeGrafter"/>
</dbReference>
<evidence type="ECO:0000256" key="12">
    <source>
        <dbReference type="RuleBase" id="RU003357"/>
    </source>
</evidence>
<keyword evidence="9 10" id="KW-0998">Cell outer membrane</keyword>
<name>A0A1E7ZFV6_9ALTE</name>
<evidence type="ECO:0000256" key="13">
    <source>
        <dbReference type="SAM" id="MobiDB-lite"/>
    </source>
</evidence>
<keyword evidence="17" id="KW-1185">Reference proteome</keyword>
<keyword evidence="5" id="KW-0732">Signal</keyword>
<sequence length="753" mass="81796">MSAAITSLFSVTALAQEDAETLDVTVVKAASEELKQAQGVSVITEEDFKRRPVTNDISEIVRTMPGINLTGNSSSGQYGNKRQIDIRGMGPENTLILIDGKPVLSRNSVKMGRSGERNTRGDSNWVPPEAIESIEVIRGPAAARYGSGASGGVINIITKSPEVASTTVSLQTEIPQNDYEGGNHRINLVSSAPLSDRFSHRTIVNYNKQEADDPQLNLEVTDTTSGRGGEAKSVGAGREGVENIDFRTLVRFQQSKEHRWDFEAAFSRQGNEYAGDNAFQGIRYGVDENDNPIIPTEDELSETDALALIGEETLVMYRRTLGITHTGQYDFGDSFSYIQYEGTTNSRLGEGSAGGGEGAINSLDKTTIKLSNITAKTEWNVPLELGGFAQTATFGAEFRGETLDDAVSNQLTLNVADESEIPGANADPESRPSETDATLIGVYVEDNILLSETVTLTPGVRFDNHSEAGTNLSPSLNASWQATKNIVVQGGISRAFKAPNLYQLNPNYVYYTRGNGCPLDFSSLGGGCHIIGNPDLEHETSVNKEIGINYTNDEGVNAGITYFHNDYKNRIGTGNVAPEYILPSEEGGEANVQVFQWYNIPEAVIRGLEGNLQFNLTDSIQWSTNLTVMLETKDKETGIPLSIVPDYTVNAMLTWQATEQIQLVLSGQHYGKTESPELSQTSGQAITGEDRDAYTIANLNAVYQFNENLSFNLSVKNFINTDVRREGTQASSAGANTFNEPGRSYLVSANYTF</sequence>
<dbReference type="InterPro" id="IPR010917">
    <property type="entry name" value="TonB_rcpt_CS"/>
</dbReference>
<dbReference type="PANTHER" id="PTHR30069:SF53">
    <property type="entry name" value="COLICIN I RECEPTOR-RELATED"/>
    <property type="match status" value="1"/>
</dbReference>
<dbReference type="Gene3D" id="2.40.170.20">
    <property type="entry name" value="TonB-dependent receptor, beta-barrel domain"/>
    <property type="match status" value="1"/>
</dbReference>
<organism evidence="16 17">
    <name type="scientific">Alteromonas confluentis</name>
    <dbReference type="NCBI Taxonomy" id="1656094"/>
    <lineage>
        <taxon>Bacteria</taxon>
        <taxon>Pseudomonadati</taxon>
        <taxon>Pseudomonadota</taxon>
        <taxon>Gammaproteobacteria</taxon>
        <taxon>Alteromonadales</taxon>
        <taxon>Alteromonadaceae</taxon>
        <taxon>Alteromonas/Salinimonas group</taxon>
        <taxon>Alteromonas</taxon>
    </lineage>
</organism>
<dbReference type="Proteomes" id="UP000175691">
    <property type="component" value="Unassembled WGS sequence"/>
</dbReference>
<dbReference type="InterPro" id="IPR058134">
    <property type="entry name" value="PirA/FepA/PfeA"/>
</dbReference>
<keyword evidence="8 10" id="KW-0472">Membrane</keyword>
<dbReference type="PROSITE" id="PS01156">
    <property type="entry name" value="TONB_DEPENDENT_REC_2"/>
    <property type="match status" value="1"/>
</dbReference>
<dbReference type="CDD" id="cd01347">
    <property type="entry name" value="ligand_gated_channel"/>
    <property type="match status" value="1"/>
</dbReference>
<feature type="domain" description="TonB-dependent receptor-like beta-barrel" evidence="14">
    <location>
        <begin position="276"/>
        <end position="717"/>
    </location>
</feature>
<feature type="region of interest" description="Disordered" evidence="13">
    <location>
        <begin position="107"/>
        <end position="126"/>
    </location>
</feature>
<dbReference type="InterPro" id="IPR000531">
    <property type="entry name" value="Beta-barrel_TonB"/>
</dbReference>
<feature type="domain" description="TonB-dependent receptor plug" evidence="15">
    <location>
        <begin position="35"/>
        <end position="153"/>
    </location>
</feature>
<dbReference type="GO" id="GO:0044718">
    <property type="term" value="P:siderophore transmembrane transport"/>
    <property type="evidence" value="ECO:0007669"/>
    <property type="project" value="TreeGrafter"/>
</dbReference>
<evidence type="ECO:0000313" key="17">
    <source>
        <dbReference type="Proteomes" id="UP000175691"/>
    </source>
</evidence>
<dbReference type="EMBL" id="MDHN01000005">
    <property type="protein sequence ID" value="OFC72408.1"/>
    <property type="molecule type" value="Genomic_DNA"/>
</dbReference>
<evidence type="ECO:0000256" key="8">
    <source>
        <dbReference type="ARBA" id="ARBA00023136"/>
    </source>
</evidence>
<evidence type="ECO:0000259" key="15">
    <source>
        <dbReference type="Pfam" id="PF07715"/>
    </source>
</evidence>
<evidence type="ECO:0000256" key="11">
    <source>
        <dbReference type="PROSITE-ProRule" id="PRU10144"/>
    </source>
</evidence>
<evidence type="ECO:0000256" key="5">
    <source>
        <dbReference type="ARBA" id="ARBA00022729"/>
    </source>
</evidence>
<evidence type="ECO:0000256" key="1">
    <source>
        <dbReference type="ARBA" id="ARBA00004571"/>
    </source>
</evidence>
<keyword evidence="4 10" id="KW-0812">Transmembrane</keyword>
<comment type="similarity">
    <text evidence="10 12">Belongs to the TonB-dependent receptor family.</text>
</comment>
<comment type="subcellular location">
    <subcellularLocation>
        <location evidence="1 10">Cell outer membrane</location>
        <topology evidence="1 10">Multi-pass membrane protein</topology>
    </subcellularLocation>
</comment>
<keyword evidence="3 10" id="KW-1134">Transmembrane beta strand</keyword>
<dbReference type="InterPro" id="IPR039426">
    <property type="entry name" value="TonB-dep_rcpt-like"/>
</dbReference>
<keyword evidence="2 10" id="KW-0813">Transport</keyword>
<evidence type="ECO:0000313" key="16">
    <source>
        <dbReference type="EMBL" id="OFC72408.1"/>
    </source>
</evidence>
<comment type="caution">
    <text evidence="16">The sequence shown here is derived from an EMBL/GenBank/DDBJ whole genome shotgun (WGS) entry which is preliminary data.</text>
</comment>
<dbReference type="GO" id="GO:0009279">
    <property type="term" value="C:cell outer membrane"/>
    <property type="evidence" value="ECO:0007669"/>
    <property type="project" value="UniProtKB-SubCell"/>
</dbReference>
<evidence type="ECO:0000259" key="14">
    <source>
        <dbReference type="Pfam" id="PF00593"/>
    </source>
</evidence>
<accession>A0A1E7ZFV6</accession>
<dbReference type="InterPro" id="IPR037066">
    <property type="entry name" value="Plug_dom_sf"/>
</dbReference>
<evidence type="ECO:0000256" key="6">
    <source>
        <dbReference type="ARBA" id="ARBA00023065"/>
    </source>
</evidence>
<evidence type="ECO:0000256" key="10">
    <source>
        <dbReference type="PROSITE-ProRule" id="PRU01360"/>
    </source>
</evidence>
<keyword evidence="6" id="KW-0406">Ion transport</keyword>
<dbReference type="Pfam" id="PF00593">
    <property type="entry name" value="TonB_dep_Rec_b-barrel"/>
    <property type="match status" value="1"/>
</dbReference>
<keyword evidence="7 12" id="KW-0798">TonB box</keyword>
<dbReference type="InterPro" id="IPR012910">
    <property type="entry name" value="Plug_dom"/>
</dbReference>
<evidence type="ECO:0000256" key="7">
    <source>
        <dbReference type="ARBA" id="ARBA00023077"/>
    </source>
</evidence>
<protein>
    <submittedName>
        <fullName evidence="16">Outer membrane receptor protein</fullName>
    </submittedName>
</protein>
<dbReference type="PROSITE" id="PS52016">
    <property type="entry name" value="TONB_DEPENDENT_REC_3"/>
    <property type="match status" value="1"/>
</dbReference>
<dbReference type="Pfam" id="PF07715">
    <property type="entry name" value="Plug"/>
    <property type="match status" value="1"/>
</dbReference>
<dbReference type="SUPFAM" id="SSF56935">
    <property type="entry name" value="Porins"/>
    <property type="match status" value="1"/>
</dbReference>
<dbReference type="AlphaFoldDB" id="A0A1E7ZFV6"/>
<dbReference type="NCBIfam" id="NF010051">
    <property type="entry name" value="PRK13528.1"/>
    <property type="match status" value="1"/>
</dbReference>
<evidence type="ECO:0000256" key="3">
    <source>
        <dbReference type="ARBA" id="ARBA00022452"/>
    </source>
</evidence>
<dbReference type="InterPro" id="IPR036942">
    <property type="entry name" value="Beta-barrel_TonB_sf"/>
</dbReference>
<evidence type="ECO:0000256" key="4">
    <source>
        <dbReference type="ARBA" id="ARBA00022692"/>
    </source>
</evidence>
<proteinExistence type="inferred from homology"/>
<evidence type="ECO:0000256" key="9">
    <source>
        <dbReference type="ARBA" id="ARBA00023237"/>
    </source>
</evidence>
<dbReference type="STRING" id="1656094.BFC18_03725"/>
<evidence type="ECO:0000256" key="2">
    <source>
        <dbReference type="ARBA" id="ARBA00022448"/>
    </source>
</evidence>
<gene>
    <name evidence="16" type="ORF">BFC18_03725</name>
</gene>
<dbReference type="PANTHER" id="PTHR30069">
    <property type="entry name" value="TONB-DEPENDENT OUTER MEMBRANE RECEPTOR"/>
    <property type="match status" value="1"/>
</dbReference>
<reference evidence="16 17" key="1">
    <citation type="submission" date="2016-08" db="EMBL/GenBank/DDBJ databases">
        <authorList>
            <person name="Seilhamer J.J."/>
        </authorList>
    </citation>
    <scope>NUCLEOTIDE SEQUENCE [LARGE SCALE GENOMIC DNA]</scope>
    <source>
        <strain evidence="16 17">KCTC 42603</strain>
    </source>
</reference>
<feature type="short sequence motif" description="TonB C-terminal box" evidence="11">
    <location>
        <begin position="736"/>
        <end position="753"/>
    </location>
</feature>